<dbReference type="InterPro" id="IPR036025">
    <property type="entry name" value="RtcB-like_sf"/>
</dbReference>
<dbReference type="RefSeq" id="WP_080773851.1">
    <property type="nucleotide sequence ID" value="NZ_CDLS01000001.1"/>
</dbReference>
<dbReference type="GO" id="GO:0005525">
    <property type="term" value="F:GTP binding"/>
    <property type="evidence" value="ECO:0007669"/>
    <property type="project" value="UniProtKB-KW"/>
</dbReference>
<dbReference type="GO" id="GO:0006281">
    <property type="term" value="P:DNA repair"/>
    <property type="evidence" value="ECO:0007669"/>
    <property type="project" value="TreeGrafter"/>
</dbReference>
<evidence type="ECO:0000256" key="11">
    <source>
        <dbReference type="PIRSR" id="PIRSR601233-3"/>
    </source>
</evidence>
<sequence length="166" mass="18186">MAVMRTAARYAWLNRVVLAERVRKKLAELTGETDSTLVVDVPHNVVLREAGMNIHRKGATLARAGDLALIPGSMGDASFVATGLGHPDWLWSCSHGAGRSVCRQAVRRLRTEQAPGAWTCVTLREERRVEEAPHAYKPIGPVIQAQEEAGLIRSAVRLGPWITFKA</sequence>
<keyword evidence="6 10" id="KW-0342">GTP-binding</keyword>
<dbReference type="InterPro" id="IPR052915">
    <property type="entry name" value="RtcB-like"/>
</dbReference>
<reference evidence="12" key="1">
    <citation type="submission" date="2018-01" db="EMBL/GenBank/DDBJ databases">
        <title>Complete Genome Sequence of three strains from Ralstonia solanacearum ecotype Moko sequevar IIA-53 from Brazil.</title>
        <authorList>
            <person name="Silva J.R."/>
            <person name="Albuquerque G.M.R."/>
            <person name="Pais A.K.L."/>
            <person name="Silva A.M.F."/>
            <person name="Boiteux M.E.N.F."/>
            <person name="Souza E.B."/>
            <person name="Mariano R.L.R."/>
        </authorList>
    </citation>
    <scope>NUCLEOTIDE SEQUENCE [LARGE SCALE GENOMIC DNA]</scope>
    <source>
        <strain evidence="12">SFC</strain>
    </source>
</reference>
<dbReference type="SUPFAM" id="SSF103365">
    <property type="entry name" value="Hypothetical protein PH1602"/>
    <property type="match status" value="1"/>
</dbReference>
<evidence type="ECO:0000313" key="12">
    <source>
        <dbReference type="EMBL" id="AYB54841.1"/>
    </source>
</evidence>
<feature type="binding site" evidence="10">
    <location>
        <position position="78"/>
    </location>
    <ligand>
        <name>GMP</name>
        <dbReference type="ChEBI" id="CHEBI:58115"/>
    </ligand>
</feature>
<dbReference type="PANTHER" id="PTHR43749:SF2">
    <property type="entry name" value="RNA-SPLICING LIGASE RTCB"/>
    <property type="match status" value="1"/>
</dbReference>
<feature type="binding site" evidence="10">
    <location>
        <begin position="43"/>
        <end position="44"/>
    </location>
    <ligand>
        <name>GMP</name>
        <dbReference type="ChEBI" id="CHEBI:58115"/>
    </ligand>
</feature>
<dbReference type="Gene3D" id="3.90.1860.10">
    <property type="entry name" value="tRNA-splicing ligase RtcB"/>
    <property type="match status" value="1"/>
</dbReference>
<dbReference type="EMBL" id="CP026092">
    <property type="protein sequence ID" value="AYB54841.1"/>
    <property type="molecule type" value="Genomic_DNA"/>
</dbReference>
<comment type="cofactor">
    <cofactor evidence="11">
        <name>Mn(2+)</name>
        <dbReference type="ChEBI" id="CHEBI:29035"/>
    </cofactor>
    <text evidence="11">Binds 2 manganese ions per subunit.</text>
</comment>
<keyword evidence="7 11" id="KW-0464">Manganese</keyword>
<gene>
    <name evidence="12" type="ORF">C2L97_01570</name>
</gene>
<dbReference type="GO" id="GO:0170057">
    <property type="term" value="F:RNA ligase (GTP) activity"/>
    <property type="evidence" value="ECO:0007669"/>
    <property type="project" value="UniProtKB-EC"/>
</dbReference>
<dbReference type="Pfam" id="PF01139">
    <property type="entry name" value="RtcB"/>
    <property type="match status" value="1"/>
</dbReference>
<name>A0A5H2PGB7_RALSL</name>
<evidence type="ECO:0000256" key="2">
    <source>
        <dbReference type="ARBA" id="ARBA00022598"/>
    </source>
</evidence>
<evidence type="ECO:0000256" key="5">
    <source>
        <dbReference type="ARBA" id="ARBA00022800"/>
    </source>
</evidence>
<organism evidence="12">
    <name type="scientific">Ralstonia solanacearum</name>
    <name type="common">Pseudomonas solanacearum</name>
    <dbReference type="NCBI Taxonomy" id="305"/>
    <lineage>
        <taxon>Bacteria</taxon>
        <taxon>Pseudomonadati</taxon>
        <taxon>Pseudomonadota</taxon>
        <taxon>Betaproteobacteria</taxon>
        <taxon>Burkholderiales</taxon>
        <taxon>Burkholderiaceae</taxon>
        <taxon>Ralstonia</taxon>
        <taxon>Ralstonia solanacearum species complex</taxon>
    </lineage>
</organism>
<keyword evidence="2" id="KW-0436">Ligase</keyword>
<dbReference type="InterPro" id="IPR001233">
    <property type="entry name" value="RtcB"/>
</dbReference>
<evidence type="ECO:0000256" key="10">
    <source>
        <dbReference type="PIRSR" id="PIRSR601233-2"/>
    </source>
</evidence>
<keyword evidence="4 10" id="KW-0547">Nucleotide-binding</keyword>
<dbReference type="GO" id="GO:0003909">
    <property type="term" value="F:DNA ligase activity"/>
    <property type="evidence" value="ECO:0007669"/>
    <property type="project" value="TreeGrafter"/>
</dbReference>
<dbReference type="AlphaFoldDB" id="A0A5H2PGB7"/>
<dbReference type="GO" id="GO:0042245">
    <property type="term" value="P:RNA repair"/>
    <property type="evidence" value="ECO:0007669"/>
    <property type="project" value="UniProtKB-KW"/>
</dbReference>
<evidence type="ECO:0000256" key="9">
    <source>
        <dbReference type="PIRSR" id="PIRSR601233-1"/>
    </source>
</evidence>
<evidence type="ECO:0000256" key="6">
    <source>
        <dbReference type="ARBA" id="ARBA00023134"/>
    </source>
</evidence>
<keyword evidence="3 11" id="KW-0479">Metal-binding</keyword>
<keyword evidence="5" id="KW-0692">RNA repair</keyword>
<feature type="binding site" evidence="10">
    <location>
        <begin position="95"/>
        <end position="98"/>
    </location>
    <ligand>
        <name>GMP</name>
        <dbReference type="ChEBI" id="CHEBI:58115"/>
    </ligand>
</feature>
<feature type="binding site" evidence="10">
    <location>
        <position position="165"/>
    </location>
    <ligand>
        <name>GMP</name>
        <dbReference type="ChEBI" id="CHEBI:58115"/>
    </ligand>
</feature>
<evidence type="ECO:0000256" key="4">
    <source>
        <dbReference type="ARBA" id="ARBA00022741"/>
    </source>
</evidence>
<dbReference type="GO" id="GO:0006396">
    <property type="term" value="P:RNA processing"/>
    <property type="evidence" value="ECO:0007669"/>
    <property type="project" value="InterPro"/>
</dbReference>
<evidence type="ECO:0000256" key="3">
    <source>
        <dbReference type="ARBA" id="ARBA00022723"/>
    </source>
</evidence>
<dbReference type="PANTHER" id="PTHR43749">
    <property type="entry name" value="RNA-SPLICING LIGASE RTCB"/>
    <property type="match status" value="1"/>
</dbReference>
<evidence type="ECO:0000256" key="1">
    <source>
        <dbReference type="ARBA" id="ARBA00012726"/>
    </source>
</evidence>
<evidence type="ECO:0000256" key="8">
    <source>
        <dbReference type="ARBA" id="ARBA00047746"/>
    </source>
</evidence>
<feature type="binding site" evidence="11">
    <location>
        <position position="43"/>
    </location>
    <ligand>
        <name>Mn(2+)</name>
        <dbReference type="ChEBI" id="CHEBI:29035"/>
        <label>2</label>
    </ligand>
</feature>
<dbReference type="EC" id="6.5.1.8" evidence="1"/>
<protein>
    <recommendedName>
        <fullName evidence="1">3'-phosphate/5'-hydroxy nucleic acid ligase</fullName>
        <ecNumber evidence="1">6.5.1.8</ecNumber>
    </recommendedName>
</protein>
<feature type="active site" description="GMP-histidine intermediate" evidence="9">
    <location>
        <position position="95"/>
    </location>
</feature>
<comment type="catalytic activity">
    <reaction evidence="8">
        <text>a 3'-end 3'-phospho-ribonucleotide-RNA + a 5'-end dephospho-ribonucleoside-RNA + GTP = a ribonucleotidyl-ribonucleotide-RNA + GMP + diphosphate</text>
        <dbReference type="Rhea" id="RHEA:68076"/>
        <dbReference type="Rhea" id="RHEA-COMP:10463"/>
        <dbReference type="Rhea" id="RHEA-COMP:13936"/>
        <dbReference type="Rhea" id="RHEA-COMP:17355"/>
        <dbReference type="ChEBI" id="CHEBI:33019"/>
        <dbReference type="ChEBI" id="CHEBI:37565"/>
        <dbReference type="ChEBI" id="CHEBI:58115"/>
        <dbReference type="ChEBI" id="CHEBI:83062"/>
        <dbReference type="ChEBI" id="CHEBI:138284"/>
        <dbReference type="ChEBI" id="CHEBI:173118"/>
        <dbReference type="EC" id="6.5.1.8"/>
    </reaction>
</comment>
<accession>A0A5H2PGB7</accession>
<dbReference type="GeneID" id="61362493"/>
<feature type="binding site" evidence="10">
    <location>
        <begin position="71"/>
        <end position="74"/>
    </location>
    <ligand>
        <name>GMP</name>
        <dbReference type="ChEBI" id="CHEBI:58115"/>
    </ligand>
</feature>
<dbReference type="GO" id="GO:0030145">
    <property type="term" value="F:manganese ion binding"/>
    <property type="evidence" value="ECO:0007669"/>
    <property type="project" value="TreeGrafter"/>
</dbReference>
<proteinExistence type="predicted"/>
<evidence type="ECO:0000256" key="7">
    <source>
        <dbReference type="ARBA" id="ARBA00023211"/>
    </source>
</evidence>